<protein>
    <submittedName>
        <fullName evidence="1">Uncharacterized protein</fullName>
    </submittedName>
</protein>
<accession>A0ACC3CFF4</accession>
<dbReference type="Proteomes" id="UP000798662">
    <property type="component" value="Chromosome 3"/>
</dbReference>
<evidence type="ECO:0000313" key="1">
    <source>
        <dbReference type="EMBL" id="KAK1868497.1"/>
    </source>
</evidence>
<comment type="caution">
    <text evidence="1">The sequence shown here is derived from an EMBL/GenBank/DDBJ whole genome shotgun (WGS) entry which is preliminary data.</text>
</comment>
<reference evidence="1" key="1">
    <citation type="submission" date="2019-11" db="EMBL/GenBank/DDBJ databases">
        <title>Nori genome reveals adaptations in red seaweeds to the harsh intertidal environment.</title>
        <authorList>
            <person name="Wang D."/>
            <person name="Mao Y."/>
        </authorList>
    </citation>
    <scope>NUCLEOTIDE SEQUENCE</scope>
    <source>
        <tissue evidence="1">Gametophyte</tissue>
    </source>
</reference>
<gene>
    <name evidence="1" type="ORF">I4F81_010983</name>
</gene>
<organism evidence="1 2">
    <name type="scientific">Pyropia yezoensis</name>
    <name type="common">Susabi-nori</name>
    <name type="synonym">Porphyra yezoensis</name>
    <dbReference type="NCBI Taxonomy" id="2788"/>
    <lineage>
        <taxon>Eukaryota</taxon>
        <taxon>Rhodophyta</taxon>
        <taxon>Bangiophyceae</taxon>
        <taxon>Bangiales</taxon>
        <taxon>Bangiaceae</taxon>
        <taxon>Pyropia</taxon>
    </lineage>
</organism>
<name>A0ACC3CFF4_PYRYE</name>
<sequence length="765" mass="79172">MTSAAIREAFLAYYESRHAHVRVASAPLIPDDPTLLLTIAGMVPFKRIFLGERPPPAVPRVASAQKCIRTNDIENVGVTSRHQTFFEMLGNFSFGDYFKADAIPWAWTLLTEVYGIPPERLAVSVFADDDEAYRLWVEVVGVPAARIQRLGEEDNFWASGPTGPCGPCSEIYYDFDPASAAPVDVTDDNRFIEIYNLVFMQHSRDAAGNLSDLASKNIDTGLGLERLARVLQGVDSNFETDALAPILSAAAAAAGLPPDMRAVTPAQAVSLKVVGDHARAVLHLAVDGVGASNVGRGYVLRRLLRRMVRHGRLLGVDGPFVTDVLRVAAGLAVEAGYTSVGDRLEGVLTELAAEERRFLTTLSRGEDRLAETLAAAAEAAPAGGGGGVVSGADAFELYDTFGFPVELTAEAAADAGLSLDMEGFAAAMEAQRARARAARPGAADVVHADDAAAVRAWAAAAGPTRFDGYDTLVTSEATVLATLVERPDAGGGGAKQLAFNEPATEGETVKVILDATPFYAVGGGQVADGGTLSAGPAGADATAAVRVTAVTREPASGAFIHTGVVTAGRLATHLLAAALRATLPDGSTVTQAGSAVDADRLRFDISYPRALTAAEVAAVEARVNDWVAAALPASVTTTNLDEAVAAGAVALAGEKYADASAVRVVAFGDASTELCGGTHVANTADIGPFKITAEVGIAAGVRRLEAVAGTAVLPLLAARDATVRALTATLACGADELPARAGGRDVAQLDAALRRARELVEAAFA</sequence>
<keyword evidence="2" id="KW-1185">Reference proteome</keyword>
<evidence type="ECO:0000313" key="2">
    <source>
        <dbReference type="Proteomes" id="UP000798662"/>
    </source>
</evidence>
<proteinExistence type="predicted"/>
<dbReference type="EMBL" id="CM020620">
    <property type="protein sequence ID" value="KAK1868497.1"/>
    <property type="molecule type" value="Genomic_DNA"/>
</dbReference>